<sequence length="53" mass="5795">VSQRVVGGEWKADHLPTGSLPTLKDTGSKGLYWNGEGLSRVNFTTEQLSTNFD</sequence>
<dbReference type="Proteomes" id="UP001529510">
    <property type="component" value="Unassembled WGS sequence"/>
</dbReference>
<reference evidence="1 2" key="1">
    <citation type="submission" date="2024-05" db="EMBL/GenBank/DDBJ databases">
        <title>Genome sequencing and assembly of Indian major carp, Cirrhinus mrigala (Hamilton, 1822).</title>
        <authorList>
            <person name="Mohindra V."/>
            <person name="Chowdhury L.M."/>
            <person name="Lal K."/>
            <person name="Jena J.K."/>
        </authorList>
    </citation>
    <scope>NUCLEOTIDE SEQUENCE [LARGE SCALE GENOMIC DNA]</scope>
    <source>
        <strain evidence="1">CM1030</strain>
        <tissue evidence="1">Blood</tissue>
    </source>
</reference>
<organism evidence="1 2">
    <name type="scientific">Cirrhinus mrigala</name>
    <name type="common">Mrigala</name>
    <dbReference type="NCBI Taxonomy" id="683832"/>
    <lineage>
        <taxon>Eukaryota</taxon>
        <taxon>Metazoa</taxon>
        <taxon>Chordata</taxon>
        <taxon>Craniata</taxon>
        <taxon>Vertebrata</taxon>
        <taxon>Euteleostomi</taxon>
        <taxon>Actinopterygii</taxon>
        <taxon>Neopterygii</taxon>
        <taxon>Teleostei</taxon>
        <taxon>Ostariophysi</taxon>
        <taxon>Cypriniformes</taxon>
        <taxon>Cyprinidae</taxon>
        <taxon>Labeoninae</taxon>
        <taxon>Labeonini</taxon>
        <taxon>Cirrhinus</taxon>
    </lineage>
</organism>
<feature type="non-terminal residue" evidence="1">
    <location>
        <position position="1"/>
    </location>
</feature>
<accession>A0ABD0PF24</accession>
<dbReference type="AlphaFoldDB" id="A0ABD0PF24"/>
<comment type="caution">
    <text evidence="1">The sequence shown here is derived from an EMBL/GenBank/DDBJ whole genome shotgun (WGS) entry which is preliminary data.</text>
</comment>
<gene>
    <name evidence="1" type="ORF">M9458_032681</name>
</gene>
<keyword evidence="2" id="KW-1185">Reference proteome</keyword>
<protein>
    <submittedName>
        <fullName evidence="1">Uncharacterized protein</fullName>
    </submittedName>
</protein>
<feature type="non-terminal residue" evidence="1">
    <location>
        <position position="53"/>
    </location>
</feature>
<name>A0ABD0PF24_CIRMR</name>
<evidence type="ECO:0000313" key="2">
    <source>
        <dbReference type="Proteomes" id="UP001529510"/>
    </source>
</evidence>
<evidence type="ECO:0000313" key="1">
    <source>
        <dbReference type="EMBL" id="KAL0172370.1"/>
    </source>
</evidence>
<dbReference type="EMBL" id="JAMKFB020000016">
    <property type="protein sequence ID" value="KAL0172370.1"/>
    <property type="molecule type" value="Genomic_DNA"/>
</dbReference>
<proteinExistence type="predicted"/>